<dbReference type="SUPFAM" id="SSF48239">
    <property type="entry name" value="Terpenoid cyclases/Protein prenyltransferases"/>
    <property type="match status" value="1"/>
</dbReference>
<dbReference type="OrthoDB" id="3286086at2"/>
<evidence type="ECO:0000313" key="1">
    <source>
        <dbReference type="EMBL" id="AOM83488.1"/>
    </source>
</evidence>
<dbReference type="Proteomes" id="UP000094463">
    <property type="component" value="Chromosome"/>
</dbReference>
<keyword evidence="2" id="KW-1185">Reference proteome</keyword>
<dbReference type="AlphaFoldDB" id="A0A1D7QWY4"/>
<organism evidence="1 2">
    <name type="scientific">Salisediminibacterium beveridgei</name>
    <dbReference type="NCBI Taxonomy" id="632773"/>
    <lineage>
        <taxon>Bacteria</taxon>
        <taxon>Bacillati</taxon>
        <taxon>Bacillota</taxon>
        <taxon>Bacilli</taxon>
        <taxon>Bacillales</taxon>
        <taxon>Bacillaceae</taxon>
        <taxon>Salisediminibacterium</taxon>
    </lineage>
</organism>
<gene>
    <name evidence="1" type="ORF">BBEV_2130</name>
</gene>
<dbReference type="STRING" id="632773.BBEV_2130"/>
<evidence type="ECO:0000313" key="2">
    <source>
        <dbReference type="Proteomes" id="UP000094463"/>
    </source>
</evidence>
<accession>A0A1D7QWY4</accession>
<dbReference type="KEGG" id="bbev:BBEV_2130"/>
<dbReference type="InterPro" id="IPR008930">
    <property type="entry name" value="Terpenoid_cyclase/PrenylTrfase"/>
</dbReference>
<reference evidence="1 2" key="1">
    <citation type="submission" date="2015-08" db="EMBL/GenBank/DDBJ databases">
        <title>The complete genome sequence of Bacillus beveridgei MLTeJB.</title>
        <authorList>
            <person name="Hanson T.E."/>
            <person name="Mesa C."/>
            <person name="Basesman S.M."/>
            <person name="Oremland R.S."/>
        </authorList>
    </citation>
    <scope>NUCLEOTIDE SEQUENCE [LARGE SCALE GENOMIC DNA]</scope>
    <source>
        <strain evidence="1 2">MLTeJB</strain>
    </source>
</reference>
<protein>
    <submittedName>
        <fullName evidence="1">Uncharacterized protein</fullName>
    </submittedName>
</protein>
<dbReference type="RefSeq" id="WP_069365463.1">
    <property type="nucleotide sequence ID" value="NZ_CP012502.1"/>
</dbReference>
<sequence>MSGFTLHPRDAREWLFIYARPLELARYRFLFEKGPVEDVYAALGVYQNKDGGFGFGIEPDFTYPGSTAIGSWTAARILLELDATCDMLTVQHLVRYLIETQDRATGMWATTIPEMNDYPRAPWWTWSEGAQDVWQFNPGVELAAYCMHWADAAPGAFEAGMLTMRKAIKRLMLSEDMDFHELSNFQYALWLVKHHFPAIEEETGFSFSQCQSHLHALIYQAVETNPDNWGEGYQSLPLDFVHTWRDADELGFDQKLVERQIQYWQDTRLDKGIWDINWQWGQFPEAFASARRSWQGILAVERYKKLQQLGMLHERTEDDPQAPE</sequence>
<proteinExistence type="predicted"/>
<name>A0A1D7QWY4_9BACI</name>
<dbReference type="EMBL" id="CP012502">
    <property type="protein sequence ID" value="AOM83488.1"/>
    <property type="molecule type" value="Genomic_DNA"/>
</dbReference>